<evidence type="ECO:0000259" key="1">
    <source>
        <dbReference type="Pfam" id="PF07746"/>
    </source>
</evidence>
<protein>
    <recommendedName>
        <fullName evidence="1">Extradiol ring-cleavage dioxygenase LigAB LigA subunit domain-containing protein</fullName>
    </recommendedName>
</protein>
<proteinExistence type="predicted"/>
<dbReference type="Proteomes" id="UP000275663">
    <property type="component" value="Chromosome"/>
</dbReference>
<gene>
    <name evidence="2" type="ORF">EJN92_17655</name>
</gene>
<dbReference type="OrthoDB" id="6197820at2"/>
<evidence type="ECO:0000313" key="3">
    <source>
        <dbReference type="Proteomes" id="UP000275663"/>
    </source>
</evidence>
<sequence length="71" mass="7566">MSKLLDYLNTLDKDAAAREAHAKDPKAAMKKFGLTPEEKAAVMSGDKKKIADLAGVDEAALSSIQVNISSF</sequence>
<dbReference type="InterPro" id="IPR011986">
    <property type="entry name" value="Xdiol_dOase_LigA"/>
</dbReference>
<dbReference type="Gene3D" id="1.10.700.10">
    <property type="entry name" value="Dioxygenase LigAB, LigA subunit"/>
    <property type="match status" value="1"/>
</dbReference>
<name>A0A3S9HNH8_9BURK</name>
<organism evidence="2 3">
    <name type="scientific">Undibacterium parvum</name>
    <dbReference type="NCBI Taxonomy" id="401471"/>
    <lineage>
        <taxon>Bacteria</taxon>
        <taxon>Pseudomonadati</taxon>
        <taxon>Pseudomonadota</taxon>
        <taxon>Betaproteobacteria</taxon>
        <taxon>Burkholderiales</taxon>
        <taxon>Oxalobacteraceae</taxon>
        <taxon>Undibacterium</taxon>
    </lineage>
</organism>
<dbReference type="AlphaFoldDB" id="A0A3S9HNH8"/>
<evidence type="ECO:0000313" key="2">
    <source>
        <dbReference type="EMBL" id="AZP13647.1"/>
    </source>
</evidence>
<dbReference type="EMBL" id="CP034464">
    <property type="protein sequence ID" value="AZP13647.1"/>
    <property type="molecule type" value="Genomic_DNA"/>
</dbReference>
<reference evidence="2 3" key="1">
    <citation type="journal article" date="2011" name="Int. J. Syst. Evol. Microbiol.">
        <title>Description of Undibacterium oligocarboniphilum sp. nov., isolated from purified water, and Undibacterium pigrum strain CCUG 49012 as the type strain of Undibacterium parvum sp. nov., and emended descriptions of the genus Undibacterium and the species Undibacterium pigrum.</title>
        <authorList>
            <person name="Eder W."/>
            <person name="Wanner G."/>
            <person name="Ludwig W."/>
            <person name="Busse H.J."/>
            <person name="Ziemke-Kageler F."/>
            <person name="Lang E."/>
        </authorList>
    </citation>
    <scope>NUCLEOTIDE SEQUENCE [LARGE SCALE GENOMIC DNA]</scope>
    <source>
        <strain evidence="2 3">DSM 23061</strain>
    </source>
</reference>
<dbReference type="RefSeq" id="WP_126129016.1">
    <property type="nucleotide sequence ID" value="NZ_CP034464.1"/>
</dbReference>
<dbReference type="Pfam" id="PF07746">
    <property type="entry name" value="LigA"/>
    <property type="match status" value="1"/>
</dbReference>
<dbReference type="InterPro" id="IPR036622">
    <property type="entry name" value="LigA_sf"/>
</dbReference>
<keyword evidence="3" id="KW-1185">Reference proteome</keyword>
<accession>A0A3S9HNH8</accession>
<dbReference type="SUPFAM" id="SSF48076">
    <property type="entry name" value="LigA subunit of an aromatic-ring-opening dioxygenase LigAB"/>
    <property type="match status" value="1"/>
</dbReference>
<dbReference type="KEGG" id="upv:EJN92_17655"/>
<feature type="domain" description="Extradiol ring-cleavage dioxygenase LigAB LigA subunit" evidence="1">
    <location>
        <begin position="11"/>
        <end position="53"/>
    </location>
</feature>